<sequence length="143" mass="16169">MSKDWPKRVRLGINGFGHVARTLLRCALEDSRGLEVVAINEPSLTPEQMIYLIKYDSILGPFKGYLNERVHVNRASENAPSEFCSLEIAGRMIAVFQYEQSDQIPWNWLNVEYVLETTGDCRHLAEATVSCRSICFINMGSLG</sequence>
<dbReference type="GO" id="GO:0051287">
    <property type="term" value="F:NAD binding"/>
    <property type="evidence" value="ECO:0007669"/>
    <property type="project" value="InterPro"/>
</dbReference>
<evidence type="ECO:0000259" key="4">
    <source>
        <dbReference type="SMART" id="SM00846"/>
    </source>
</evidence>
<dbReference type="SMART" id="SM00846">
    <property type="entry name" value="Gp_dh_N"/>
    <property type="match status" value="1"/>
</dbReference>
<dbReference type="SUPFAM" id="SSF51735">
    <property type="entry name" value="NAD(P)-binding Rossmann-fold domains"/>
    <property type="match status" value="1"/>
</dbReference>
<dbReference type="InterPro" id="IPR020831">
    <property type="entry name" value="GlycerAld/Erythrose_P_DH"/>
</dbReference>
<accession>A0A183AJH2</accession>
<dbReference type="EMBL" id="UZAN01044180">
    <property type="protein sequence ID" value="VDP80195.1"/>
    <property type="molecule type" value="Genomic_DNA"/>
</dbReference>
<evidence type="ECO:0000313" key="5">
    <source>
        <dbReference type="EMBL" id="VDP80195.1"/>
    </source>
</evidence>
<dbReference type="AlphaFoldDB" id="A0A183AJH2"/>
<proteinExistence type="inferred from homology"/>
<reference evidence="7" key="1">
    <citation type="submission" date="2016-06" db="UniProtKB">
        <authorList>
            <consortium name="WormBaseParasite"/>
        </authorList>
    </citation>
    <scope>IDENTIFICATION</scope>
</reference>
<protein>
    <submittedName>
        <fullName evidence="7">Gp_dh_N domain-containing protein</fullName>
    </submittedName>
</protein>
<dbReference type="Proteomes" id="UP000272942">
    <property type="component" value="Unassembled WGS sequence"/>
</dbReference>
<evidence type="ECO:0000313" key="7">
    <source>
        <dbReference type="WBParaSite" id="ECPE_0000712201-mRNA-1"/>
    </source>
</evidence>
<evidence type="ECO:0000256" key="3">
    <source>
        <dbReference type="ARBA" id="ARBA00047698"/>
    </source>
</evidence>
<dbReference type="GO" id="GO:0005829">
    <property type="term" value="C:cytosol"/>
    <property type="evidence" value="ECO:0007669"/>
    <property type="project" value="TreeGrafter"/>
</dbReference>
<gene>
    <name evidence="5" type="ORF">ECPE_LOCUS7107</name>
</gene>
<comment type="similarity">
    <text evidence="1">Belongs to the glyceraldehyde-3-phosphate dehydrogenase family.</text>
</comment>
<dbReference type="PANTHER" id="PTHR10836">
    <property type="entry name" value="GLYCERALDEHYDE 3-PHOSPHATE DEHYDROGENASE"/>
    <property type="match status" value="1"/>
</dbReference>
<dbReference type="InterPro" id="IPR020828">
    <property type="entry name" value="GlycerAld_3-P_DH_NAD(P)-bd"/>
</dbReference>
<dbReference type="InterPro" id="IPR036291">
    <property type="entry name" value="NAD(P)-bd_dom_sf"/>
</dbReference>
<organism evidence="7">
    <name type="scientific">Echinostoma caproni</name>
    <dbReference type="NCBI Taxonomy" id="27848"/>
    <lineage>
        <taxon>Eukaryota</taxon>
        <taxon>Metazoa</taxon>
        <taxon>Spiralia</taxon>
        <taxon>Lophotrochozoa</taxon>
        <taxon>Platyhelminthes</taxon>
        <taxon>Trematoda</taxon>
        <taxon>Digenea</taxon>
        <taxon>Plagiorchiida</taxon>
        <taxon>Echinostomata</taxon>
        <taxon>Echinostomatoidea</taxon>
        <taxon>Echinostomatidae</taxon>
        <taxon>Echinostoma</taxon>
    </lineage>
</organism>
<keyword evidence="2" id="KW-0560">Oxidoreductase</keyword>
<evidence type="ECO:0000313" key="6">
    <source>
        <dbReference type="Proteomes" id="UP000272942"/>
    </source>
</evidence>
<evidence type="ECO:0000256" key="1">
    <source>
        <dbReference type="ARBA" id="ARBA00007406"/>
    </source>
</evidence>
<dbReference type="WBParaSite" id="ECPE_0000712201-mRNA-1">
    <property type="protein sequence ID" value="ECPE_0000712201-mRNA-1"/>
    <property type="gene ID" value="ECPE_0000712201"/>
</dbReference>
<dbReference type="Pfam" id="PF00044">
    <property type="entry name" value="Gp_dh_N"/>
    <property type="match status" value="1"/>
</dbReference>
<feature type="domain" description="Glyceraldehyde 3-phosphate dehydrogenase NAD(P) binding" evidence="4">
    <location>
        <begin position="9"/>
        <end position="131"/>
    </location>
</feature>
<dbReference type="Gene3D" id="3.40.50.720">
    <property type="entry name" value="NAD(P)-binding Rossmann-like Domain"/>
    <property type="match status" value="1"/>
</dbReference>
<dbReference type="GO" id="GO:0006096">
    <property type="term" value="P:glycolytic process"/>
    <property type="evidence" value="ECO:0007669"/>
    <property type="project" value="TreeGrafter"/>
</dbReference>
<dbReference type="OrthoDB" id="6227380at2759"/>
<evidence type="ECO:0000256" key="2">
    <source>
        <dbReference type="ARBA" id="ARBA00023002"/>
    </source>
</evidence>
<comment type="catalytic activity">
    <reaction evidence="3">
        <text>D-glyceraldehyde 3-phosphate + phosphate + NAD(+) = (2R)-3-phospho-glyceroyl phosphate + NADH + H(+)</text>
        <dbReference type="Rhea" id="RHEA:10300"/>
        <dbReference type="ChEBI" id="CHEBI:15378"/>
        <dbReference type="ChEBI" id="CHEBI:43474"/>
        <dbReference type="ChEBI" id="CHEBI:57540"/>
        <dbReference type="ChEBI" id="CHEBI:57604"/>
        <dbReference type="ChEBI" id="CHEBI:57945"/>
        <dbReference type="ChEBI" id="CHEBI:59776"/>
        <dbReference type="EC" id="1.2.1.12"/>
    </reaction>
</comment>
<keyword evidence="6" id="KW-1185">Reference proteome</keyword>
<dbReference type="GO" id="GO:0004365">
    <property type="term" value="F:glyceraldehyde-3-phosphate dehydrogenase (NAD+) (phosphorylating) activity"/>
    <property type="evidence" value="ECO:0007669"/>
    <property type="project" value="UniProtKB-EC"/>
</dbReference>
<dbReference type="PANTHER" id="PTHR10836:SF134">
    <property type="entry name" value="GLYCERALDEHYDE-3-PHOSPHATE DEHYDROGENASE (PHOSPHORYLATING)"/>
    <property type="match status" value="1"/>
</dbReference>
<name>A0A183AJH2_9TREM</name>
<reference evidence="5 6" key="2">
    <citation type="submission" date="2018-11" db="EMBL/GenBank/DDBJ databases">
        <authorList>
            <consortium name="Pathogen Informatics"/>
        </authorList>
    </citation>
    <scope>NUCLEOTIDE SEQUENCE [LARGE SCALE GENOMIC DNA]</scope>
    <source>
        <strain evidence="5 6">Egypt</strain>
    </source>
</reference>